<dbReference type="InterPro" id="IPR012480">
    <property type="entry name" value="Hepar_II_III_C"/>
</dbReference>
<keyword evidence="6" id="KW-1185">Reference proteome</keyword>
<dbReference type="GO" id="GO:0016829">
    <property type="term" value="F:lyase activity"/>
    <property type="evidence" value="ECO:0007669"/>
    <property type="project" value="InterPro"/>
</dbReference>
<keyword evidence="2" id="KW-0472">Membrane</keyword>
<comment type="subcellular location">
    <subcellularLocation>
        <location evidence="1">Cell envelope</location>
    </subcellularLocation>
</comment>
<accession>A0A316AJR3</accession>
<feature type="domain" description="Heparinase II/III-like C-terminal" evidence="3">
    <location>
        <begin position="413"/>
        <end position="595"/>
    </location>
</feature>
<dbReference type="EMBL" id="QGDT01000005">
    <property type="protein sequence ID" value="PWJ57906.1"/>
    <property type="molecule type" value="Genomic_DNA"/>
</dbReference>
<evidence type="ECO:0000313" key="6">
    <source>
        <dbReference type="Proteomes" id="UP000245880"/>
    </source>
</evidence>
<dbReference type="PANTHER" id="PTHR38045:SF1">
    <property type="entry name" value="HEPARINASE II_III-LIKE PROTEIN"/>
    <property type="match status" value="1"/>
</dbReference>
<evidence type="ECO:0000256" key="2">
    <source>
        <dbReference type="SAM" id="Phobius"/>
    </source>
</evidence>
<comment type="caution">
    <text evidence="5">The sequence shown here is derived from an EMBL/GenBank/DDBJ whole genome shotgun (WGS) entry which is preliminary data.</text>
</comment>
<evidence type="ECO:0000313" key="5">
    <source>
        <dbReference type="EMBL" id="PWJ57906.1"/>
    </source>
</evidence>
<dbReference type="AlphaFoldDB" id="A0A316AJR3"/>
<dbReference type="GO" id="GO:0030313">
    <property type="term" value="C:cell envelope"/>
    <property type="evidence" value="ECO:0007669"/>
    <property type="project" value="UniProtKB-SubCell"/>
</dbReference>
<sequence length="650" mass="72420">MYNIVDGKIYSLTPIRREGLPGGGKIYSMKNKLFLTLTFIGLLAAVAFESAAQTQVLSTMEQTHPRLLLLKGEEKQLLQNIEKNPGWNKLHLAILTECDQLLDQPPVERIQIGKRLLDKSREALRRIFQLSYAYRTTGKVQYFKRAEKEMLAISAFEDWNPSHFLDVAEMTMALAIGYDWLYDPLSAESKSLIKRAIIEKGIEPSFENKYNGFLKAQHNWNQVCNAGMTFGALAIAEDEPALAEKVIQRSVKSIPLAIDHSYKPDGAYPEGFSYWGYGTSFNVLFNSAMEKAIGTDFGLSELPGYLKTAGFMQHIVGPTGLAYNWGDSGLKEGLTPAMFWFASKTDDPTLLWSQMEHLENASSRLVSNRILPAALIWGAHYQSSKVKAPKELLWTGQGPSPVAYMRTSWTDPDAIFVGFKTGSPSVNHAHMDVGSFVVDAQGERWAMDFGSQGYNSLESKGVDLWNRSQNSQRWEVFRYNNMAHNTLTFNDSLQRVKGYAKIDGVSSKASNLFAISDLSDLYTGQVQSAKRGVAIVNKKAVKIQDEITTGAKAAGLRWNMLTAAEAKIVNNHTIELTQNGKKMFLRFDANHPIELQTWSTKPTHSYDAENPGTIFVGFTTTVPAQSTLQVSAVLSEKIVKTTKASLADWK</sequence>
<dbReference type="Gene3D" id="1.50.10.100">
    <property type="entry name" value="Chondroitin AC/alginate lyase"/>
    <property type="match status" value="1"/>
</dbReference>
<evidence type="ECO:0000259" key="3">
    <source>
        <dbReference type="Pfam" id="PF07940"/>
    </source>
</evidence>
<dbReference type="Gene3D" id="2.70.98.70">
    <property type="match status" value="1"/>
</dbReference>
<dbReference type="InterPro" id="IPR008929">
    <property type="entry name" value="Chondroitin_lyas"/>
</dbReference>
<dbReference type="Proteomes" id="UP000245880">
    <property type="component" value="Unassembled WGS sequence"/>
</dbReference>
<reference evidence="5 6" key="1">
    <citation type="submission" date="2018-03" db="EMBL/GenBank/DDBJ databases">
        <title>Genomic Encyclopedia of Archaeal and Bacterial Type Strains, Phase II (KMG-II): from individual species to whole genera.</title>
        <authorList>
            <person name="Goeker M."/>
        </authorList>
    </citation>
    <scope>NUCLEOTIDE SEQUENCE [LARGE SCALE GENOMIC DNA]</scope>
    <source>
        <strain evidence="5 6">DSM 100346</strain>
    </source>
</reference>
<keyword evidence="2" id="KW-0812">Transmembrane</keyword>
<feature type="domain" description="Heparinase II N-terminal" evidence="4">
    <location>
        <begin position="47"/>
        <end position="241"/>
    </location>
</feature>
<dbReference type="Pfam" id="PF07940">
    <property type="entry name" value="Hepar_II_III_C"/>
    <property type="match status" value="1"/>
</dbReference>
<gene>
    <name evidence="5" type="ORF">CLV98_10586</name>
</gene>
<dbReference type="PANTHER" id="PTHR38045">
    <property type="entry name" value="CHROMOSOME 1, WHOLE GENOME SHOTGUN SEQUENCE"/>
    <property type="match status" value="1"/>
</dbReference>
<organism evidence="5 6">
    <name type="scientific">Dyadobacter jejuensis</name>
    <dbReference type="NCBI Taxonomy" id="1082580"/>
    <lineage>
        <taxon>Bacteria</taxon>
        <taxon>Pseudomonadati</taxon>
        <taxon>Bacteroidota</taxon>
        <taxon>Cytophagia</taxon>
        <taxon>Cytophagales</taxon>
        <taxon>Spirosomataceae</taxon>
        <taxon>Dyadobacter</taxon>
    </lineage>
</organism>
<dbReference type="SUPFAM" id="SSF48230">
    <property type="entry name" value="Chondroitin AC/alginate lyase"/>
    <property type="match status" value="1"/>
</dbReference>
<feature type="transmembrane region" description="Helical" evidence="2">
    <location>
        <begin position="33"/>
        <end position="52"/>
    </location>
</feature>
<protein>
    <submittedName>
        <fullName evidence="5">Uncharacterized protein DUF4962</fullName>
    </submittedName>
</protein>
<dbReference type="InterPro" id="IPR032518">
    <property type="entry name" value="HepII_N"/>
</dbReference>
<dbReference type="Pfam" id="PF16332">
    <property type="entry name" value="DUF4962"/>
    <property type="match status" value="1"/>
</dbReference>
<name>A0A316AJR3_9BACT</name>
<proteinExistence type="predicted"/>
<evidence type="ECO:0000256" key="1">
    <source>
        <dbReference type="ARBA" id="ARBA00004196"/>
    </source>
</evidence>
<evidence type="ECO:0000259" key="4">
    <source>
        <dbReference type="Pfam" id="PF16332"/>
    </source>
</evidence>
<keyword evidence="2" id="KW-1133">Transmembrane helix</keyword>